<sequence length="164" mass="16940">MKTSRSGLGARAGHDLVIEAAEWTGTAVVGPDGSARVHVEVNAGSLTIRDALGGLKPMTSSDRKMTEKNMVKVLQPGKYPMITFVADSTGQTGDAVTAPGALTLVGNTQPLTVSGTVSSSGRLRASATVTQSRWGITPFSAFFGALRLADDVAVEVDAELVPAR</sequence>
<evidence type="ECO:0000313" key="4">
    <source>
        <dbReference type="Proteomes" id="UP000009235"/>
    </source>
</evidence>
<dbReference type="SMART" id="SM00867">
    <property type="entry name" value="YceI"/>
    <property type="match status" value="1"/>
</dbReference>
<dbReference type="STRING" id="443218.AS9A_3092"/>
<dbReference type="InterPro" id="IPR007372">
    <property type="entry name" value="Lipid/polyisoprenoid-bd_YceI"/>
</dbReference>
<evidence type="ECO:0000256" key="1">
    <source>
        <dbReference type="ARBA" id="ARBA00008812"/>
    </source>
</evidence>
<organism evidence="3 4">
    <name type="scientific">Hoyosella subflava (strain DSM 45089 / JCM 17490 / NBRC 109087 / DQS3-9A1)</name>
    <name type="common">Amycolicicoccus subflavus</name>
    <dbReference type="NCBI Taxonomy" id="443218"/>
    <lineage>
        <taxon>Bacteria</taxon>
        <taxon>Bacillati</taxon>
        <taxon>Actinomycetota</taxon>
        <taxon>Actinomycetes</taxon>
        <taxon>Mycobacteriales</taxon>
        <taxon>Hoyosellaceae</taxon>
        <taxon>Hoyosella</taxon>
    </lineage>
</organism>
<proteinExistence type="inferred from homology"/>
<protein>
    <recommendedName>
        <fullName evidence="2">Lipid/polyisoprenoid-binding YceI-like domain-containing protein</fullName>
    </recommendedName>
</protein>
<dbReference type="HOGENOM" id="CLU_124935_0_0_11"/>
<dbReference type="KEGG" id="asd:AS9A_3092"/>
<keyword evidence="4" id="KW-1185">Reference proteome</keyword>
<reference evidence="3 4" key="1">
    <citation type="journal article" date="2011" name="J. Bacteriol.">
        <title>Complete genome sequence of Amycolicicoccus subflavus DQS3-9A1T, an actinomycete isolated from crude oil-polluted soil.</title>
        <authorList>
            <person name="Cai M."/>
            <person name="Chen W.M."/>
            <person name="Nie Y."/>
            <person name="Chi C.Q."/>
            <person name="Wang Y.N."/>
            <person name="Tang Y.Q."/>
            <person name="Li G.Y."/>
            <person name="Wu X.L."/>
        </authorList>
    </citation>
    <scope>NUCLEOTIDE SEQUENCE [LARGE SCALE GENOMIC DNA]</scope>
    <source>
        <strain evidence="4">DSM 45089 / DQS3-9A1</strain>
    </source>
</reference>
<evidence type="ECO:0000259" key="2">
    <source>
        <dbReference type="SMART" id="SM00867"/>
    </source>
</evidence>
<comment type="similarity">
    <text evidence="1">Belongs to the UPF0312 family.</text>
</comment>
<dbReference type="Proteomes" id="UP000009235">
    <property type="component" value="Chromosome"/>
</dbReference>
<dbReference type="EMBL" id="CP002786">
    <property type="protein sequence ID" value="AEF41537.1"/>
    <property type="molecule type" value="Genomic_DNA"/>
</dbReference>
<name>F6ELT9_HOYSD</name>
<dbReference type="eggNOG" id="COG2353">
    <property type="taxonomic scope" value="Bacteria"/>
</dbReference>
<accession>F6ELT9</accession>
<dbReference type="AlphaFoldDB" id="F6ELT9"/>
<dbReference type="InterPro" id="IPR036761">
    <property type="entry name" value="TTHA0802/YceI-like_sf"/>
</dbReference>
<dbReference type="Gene3D" id="2.40.128.110">
    <property type="entry name" value="Lipid/polyisoprenoid-binding, YceI-like"/>
    <property type="match status" value="1"/>
</dbReference>
<dbReference type="SUPFAM" id="SSF101874">
    <property type="entry name" value="YceI-like"/>
    <property type="match status" value="1"/>
</dbReference>
<gene>
    <name evidence="3" type="ordered locus">AS9A_3092</name>
</gene>
<feature type="domain" description="Lipid/polyisoprenoid-binding YceI-like" evidence="2">
    <location>
        <begin position="1"/>
        <end position="161"/>
    </location>
</feature>
<dbReference type="Pfam" id="PF04264">
    <property type="entry name" value="YceI"/>
    <property type="match status" value="1"/>
</dbReference>
<evidence type="ECO:0000313" key="3">
    <source>
        <dbReference type="EMBL" id="AEF41537.1"/>
    </source>
</evidence>